<dbReference type="EMBL" id="FWZT01000006">
    <property type="protein sequence ID" value="SMF18961.1"/>
    <property type="molecule type" value="Genomic_DNA"/>
</dbReference>
<gene>
    <name evidence="2" type="ORF">SAMN06296036_106221</name>
</gene>
<accession>A0A1Y6BSJ3</accession>
<dbReference type="InterPro" id="IPR010982">
    <property type="entry name" value="Lambda_DNA-bd_dom_sf"/>
</dbReference>
<name>A0A1Y6BSJ3_9BACT</name>
<dbReference type="PROSITE" id="PS50943">
    <property type="entry name" value="HTH_CROC1"/>
    <property type="match status" value="1"/>
</dbReference>
<dbReference type="Gene3D" id="1.10.260.40">
    <property type="entry name" value="lambda repressor-like DNA-binding domains"/>
    <property type="match status" value="1"/>
</dbReference>
<dbReference type="CDD" id="cd00093">
    <property type="entry name" value="HTH_XRE"/>
    <property type="match status" value="1"/>
</dbReference>
<organism evidence="2 3">
    <name type="scientific">Pseudobacteriovorax antillogorgiicola</name>
    <dbReference type="NCBI Taxonomy" id="1513793"/>
    <lineage>
        <taxon>Bacteria</taxon>
        <taxon>Pseudomonadati</taxon>
        <taxon>Bdellovibrionota</taxon>
        <taxon>Oligoflexia</taxon>
        <taxon>Oligoflexales</taxon>
        <taxon>Pseudobacteriovoracaceae</taxon>
        <taxon>Pseudobacteriovorax</taxon>
    </lineage>
</organism>
<reference evidence="3" key="1">
    <citation type="submission" date="2017-04" db="EMBL/GenBank/DDBJ databases">
        <authorList>
            <person name="Varghese N."/>
            <person name="Submissions S."/>
        </authorList>
    </citation>
    <scope>NUCLEOTIDE SEQUENCE [LARGE SCALE GENOMIC DNA]</scope>
    <source>
        <strain evidence="3">RKEM611</strain>
    </source>
</reference>
<feature type="domain" description="HTH cro/C1-type" evidence="1">
    <location>
        <begin position="15"/>
        <end position="68"/>
    </location>
</feature>
<evidence type="ECO:0000313" key="2">
    <source>
        <dbReference type="EMBL" id="SMF18961.1"/>
    </source>
</evidence>
<sequence>MPSIDPLYSQLINTLKGILKDQKMTYSELSERLGCSESSIKYTFRKKDGSVSSLNQICEAIGVSFSDLVIKAVNEEPVVSRYSQEQENFFIEKINYFYFFDELLVSGCNLNWIRSKYKLSEASIRKYLAKLEDLQLLEVHPKDRIKLIVKPPINVFKGSELYKVLAREYSTRFLNHVFPVLGDDSKTFLRIRSGRLSEKGMDIICRGLQEQCDQFDKVGGQDELAFNHERLNDFNMLIVVSKSLNIIHEIPEI</sequence>
<keyword evidence="3" id="KW-1185">Reference proteome</keyword>
<proteinExistence type="predicted"/>
<dbReference type="STRING" id="1513793.SAMN06296036_106221"/>
<protein>
    <submittedName>
        <fullName evidence="2">Cro/C1-type HTH DNA-binding domain-containing protein</fullName>
    </submittedName>
</protein>
<keyword evidence="2" id="KW-0238">DNA-binding</keyword>
<dbReference type="SMART" id="SM00530">
    <property type="entry name" value="HTH_XRE"/>
    <property type="match status" value="1"/>
</dbReference>
<dbReference type="AlphaFoldDB" id="A0A1Y6BSJ3"/>
<dbReference type="RefSeq" id="WP_327354821.1">
    <property type="nucleotide sequence ID" value="NZ_FWZT01000006.1"/>
</dbReference>
<evidence type="ECO:0000259" key="1">
    <source>
        <dbReference type="PROSITE" id="PS50943"/>
    </source>
</evidence>
<evidence type="ECO:0000313" key="3">
    <source>
        <dbReference type="Proteomes" id="UP000192907"/>
    </source>
</evidence>
<dbReference type="Pfam" id="PF13443">
    <property type="entry name" value="HTH_26"/>
    <property type="match status" value="1"/>
</dbReference>
<dbReference type="Proteomes" id="UP000192907">
    <property type="component" value="Unassembled WGS sequence"/>
</dbReference>
<dbReference type="InterPro" id="IPR001387">
    <property type="entry name" value="Cro/C1-type_HTH"/>
</dbReference>
<dbReference type="SUPFAM" id="SSF47413">
    <property type="entry name" value="lambda repressor-like DNA-binding domains"/>
    <property type="match status" value="1"/>
</dbReference>
<dbReference type="GO" id="GO:0003677">
    <property type="term" value="F:DNA binding"/>
    <property type="evidence" value="ECO:0007669"/>
    <property type="project" value="UniProtKB-KW"/>
</dbReference>